<feature type="compositionally biased region" description="Basic and acidic residues" evidence="4">
    <location>
        <begin position="159"/>
        <end position="171"/>
    </location>
</feature>
<gene>
    <name evidence="6" type="primary">LOC115596288</name>
</gene>
<keyword evidence="2" id="KW-0963">Cytoplasm</keyword>
<evidence type="ECO:0000256" key="2">
    <source>
        <dbReference type="ARBA" id="ARBA00022490"/>
    </source>
</evidence>
<evidence type="ECO:0000256" key="1">
    <source>
        <dbReference type="ARBA" id="ARBA00004496"/>
    </source>
</evidence>
<protein>
    <submittedName>
        <fullName evidence="6">Centrosomal protein of 55 kDa-like</fullName>
    </submittedName>
</protein>
<keyword evidence="7" id="KW-1185">Reference proteome</keyword>
<feature type="domain" description="TSG101 and ALIX binding" evidence="5">
    <location>
        <begin position="110"/>
        <end position="142"/>
    </location>
</feature>
<dbReference type="InterPro" id="IPR038926">
    <property type="entry name" value="CEP55"/>
</dbReference>
<feature type="region of interest" description="Disordered" evidence="4">
    <location>
        <begin position="150"/>
        <end position="172"/>
    </location>
</feature>
<reference evidence="6" key="3">
    <citation type="submission" date="2025-09" db="UniProtKB">
        <authorList>
            <consortium name="Ensembl"/>
        </authorList>
    </citation>
    <scope>IDENTIFICATION</scope>
</reference>
<reference evidence="6" key="2">
    <citation type="submission" date="2025-08" db="UniProtKB">
        <authorList>
            <consortium name="Ensembl"/>
        </authorList>
    </citation>
    <scope>IDENTIFICATION</scope>
</reference>
<dbReference type="GeneTree" id="ENSGT00510000047961"/>
<dbReference type="RefSeq" id="XP_030297050.1">
    <property type="nucleotide sequence ID" value="XM_030441190.1"/>
</dbReference>
<dbReference type="PANTHER" id="PTHR31838">
    <property type="entry name" value="CENTROSOMAL PROTEIN OF 55 KDA"/>
    <property type="match status" value="1"/>
</dbReference>
<dbReference type="GO" id="GO:0045184">
    <property type="term" value="P:establishment of protein localization"/>
    <property type="evidence" value="ECO:0007669"/>
    <property type="project" value="TreeGrafter"/>
</dbReference>
<dbReference type="PANTHER" id="PTHR31838:SF1">
    <property type="entry name" value="CENTROSOMAL PROTEIN OF 55 KDA"/>
    <property type="match status" value="1"/>
</dbReference>
<dbReference type="GO" id="GO:0000281">
    <property type="term" value="P:mitotic cytokinesis"/>
    <property type="evidence" value="ECO:0007669"/>
    <property type="project" value="InterPro"/>
</dbReference>
<dbReference type="GO" id="GO:0030496">
    <property type="term" value="C:midbody"/>
    <property type="evidence" value="ECO:0007669"/>
    <property type="project" value="TreeGrafter"/>
</dbReference>
<dbReference type="GeneID" id="115596288"/>
<evidence type="ECO:0000256" key="4">
    <source>
        <dbReference type="SAM" id="MobiDB-lite"/>
    </source>
</evidence>
<dbReference type="InterPro" id="IPR022008">
    <property type="entry name" value="EABR"/>
</dbReference>
<dbReference type="AlphaFoldDB" id="A0A671Y916"/>
<name>A0A671Y916_SPAAU</name>
<dbReference type="OMA" id="CELHATM"/>
<feature type="compositionally biased region" description="Basic and acidic residues" evidence="4">
    <location>
        <begin position="297"/>
        <end position="331"/>
    </location>
</feature>
<organism evidence="6 7">
    <name type="scientific">Sparus aurata</name>
    <name type="common">Gilthead sea bream</name>
    <dbReference type="NCBI Taxonomy" id="8175"/>
    <lineage>
        <taxon>Eukaryota</taxon>
        <taxon>Metazoa</taxon>
        <taxon>Chordata</taxon>
        <taxon>Craniata</taxon>
        <taxon>Vertebrata</taxon>
        <taxon>Euteleostomi</taxon>
        <taxon>Actinopterygii</taxon>
        <taxon>Neopterygii</taxon>
        <taxon>Teleostei</taxon>
        <taxon>Neoteleostei</taxon>
        <taxon>Acanthomorphata</taxon>
        <taxon>Eupercaria</taxon>
        <taxon>Spariformes</taxon>
        <taxon>Sparidae</taxon>
        <taxon>Sparus</taxon>
    </lineage>
</organism>
<dbReference type="Proteomes" id="UP000472265">
    <property type="component" value="Chromosome 15"/>
</dbReference>
<dbReference type="GO" id="GO:0051896">
    <property type="term" value="P:regulation of phosphatidylinositol 3-kinase/protein kinase B signal transduction"/>
    <property type="evidence" value="ECO:0007669"/>
    <property type="project" value="InterPro"/>
</dbReference>
<dbReference type="Gene3D" id="1.20.5.1180">
    <property type="entry name" value="Geminin coiled-coil domain"/>
    <property type="match status" value="1"/>
</dbReference>
<dbReference type="OrthoDB" id="8441172at2759"/>
<evidence type="ECO:0000313" key="7">
    <source>
        <dbReference type="Proteomes" id="UP000472265"/>
    </source>
</evidence>
<dbReference type="RefSeq" id="XP_030297051.1">
    <property type="nucleotide sequence ID" value="XM_030441191.1"/>
</dbReference>
<dbReference type="GO" id="GO:0005737">
    <property type="term" value="C:cytoplasm"/>
    <property type="evidence" value="ECO:0007669"/>
    <property type="project" value="UniProtKB-SubCell"/>
</dbReference>
<dbReference type="Ensembl" id="ENSSAUT00010062448.1">
    <property type="protein sequence ID" value="ENSSAUP00010059531.1"/>
    <property type="gene ID" value="ENSSAUG00010024188.1"/>
</dbReference>
<dbReference type="InParanoid" id="A0A671Y916"/>
<accession>A0A671Y916</accession>
<keyword evidence="3" id="KW-0175">Coiled coil</keyword>
<evidence type="ECO:0000259" key="5">
    <source>
        <dbReference type="Pfam" id="PF12180"/>
    </source>
</evidence>
<evidence type="ECO:0000256" key="3">
    <source>
        <dbReference type="ARBA" id="ARBA00023054"/>
    </source>
</evidence>
<feature type="region of interest" description="Disordered" evidence="4">
    <location>
        <begin position="297"/>
        <end position="337"/>
    </location>
</feature>
<evidence type="ECO:0000313" key="6">
    <source>
        <dbReference type="Ensembl" id="ENSSAUP00010059531.1"/>
    </source>
</evidence>
<proteinExistence type="predicted"/>
<sequence>MASSRYEPKGFLTKRLKSQQTTVVSSLRRENAYLRKTLAEMSRQHAEHNKLVELFLSLESVRRETGLQLKAKEEKIALPSEPLSDEEKKPTDEDSTSDEGASSNKIRELQSHLSDALEKNKQWLEYDQQREAYVRANLARILRLEKQLNEASQSRSQRQHNEDHSNEKERMNQLQQSFEQLLQKANSHLVVIREKNDMTNQNLLMTHQRFKEMEREVEELKQQLQAEEMSRKSAAEDQHHSEVEREQFMLDRHQADWEKIKELERQVQFFSQDLEDERKNCSYLKKLMVRVLKMLQKKKDSATRQPKRDQKYRSSGEEARPPCMPPRDRHTPSSPCSGLNESILECPSCQAEYPADSYRELINHLETCLN</sequence>
<reference evidence="6" key="1">
    <citation type="submission" date="2021-04" db="EMBL/GenBank/DDBJ databases">
        <authorList>
            <consortium name="Wellcome Sanger Institute Data Sharing"/>
        </authorList>
    </citation>
    <scope>NUCLEOTIDE SEQUENCE [LARGE SCALE GENOMIC DNA]</scope>
</reference>
<feature type="region of interest" description="Disordered" evidence="4">
    <location>
        <begin position="72"/>
        <end position="105"/>
    </location>
</feature>
<dbReference type="Pfam" id="PF12180">
    <property type="entry name" value="EABR"/>
    <property type="match status" value="1"/>
</dbReference>
<comment type="subcellular location">
    <subcellularLocation>
        <location evidence="1">Cytoplasm</location>
    </subcellularLocation>
</comment>